<feature type="signal peptide" evidence="1">
    <location>
        <begin position="1"/>
        <end position="30"/>
    </location>
</feature>
<evidence type="ECO:0000256" key="1">
    <source>
        <dbReference type="SAM" id="SignalP"/>
    </source>
</evidence>
<gene>
    <name evidence="3" type="ORF">EV691_102201</name>
</gene>
<evidence type="ECO:0000313" key="3">
    <source>
        <dbReference type="EMBL" id="TCL34219.1"/>
    </source>
</evidence>
<feature type="domain" description="eCIS core" evidence="2">
    <location>
        <begin position="138"/>
        <end position="184"/>
    </location>
</feature>
<proteinExistence type="predicted"/>
<evidence type="ECO:0000313" key="4">
    <source>
        <dbReference type="Proteomes" id="UP000295169"/>
    </source>
</evidence>
<dbReference type="EMBL" id="SMMU01000002">
    <property type="protein sequence ID" value="TCL34219.1"/>
    <property type="molecule type" value="Genomic_DNA"/>
</dbReference>
<name>A0A4R1Q0A7_9GAMM</name>
<dbReference type="InterPro" id="IPR025295">
    <property type="entry name" value="eCIS_core_dom"/>
</dbReference>
<organism evidence="3 4">
    <name type="scientific">Azotobacter chroococcum</name>
    <dbReference type="NCBI Taxonomy" id="353"/>
    <lineage>
        <taxon>Bacteria</taxon>
        <taxon>Pseudomonadati</taxon>
        <taxon>Pseudomonadota</taxon>
        <taxon>Gammaproteobacteria</taxon>
        <taxon>Pseudomonadales</taxon>
        <taxon>Pseudomonadaceae</taxon>
        <taxon>Azotobacter</taxon>
    </lineage>
</organism>
<dbReference type="Proteomes" id="UP000295169">
    <property type="component" value="Unassembled WGS sequence"/>
</dbReference>
<dbReference type="Pfam" id="PF13699">
    <property type="entry name" value="eCIS_core"/>
    <property type="match status" value="1"/>
</dbReference>
<reference evidence="3 4" key="1">
    <citation type="submission" date="2019-03" db="EMBL/GenBank/DDBJ databases">
        <title>Genomic Encyclopedia of Type Strains, Phase IV (KMG-IV): sequencing the most valuable type-strain genomes for metagenomic binning, comparative biology and taxonomic classification.</title>
        <authorList>
            <person name="Goeker M."/>
        </authorList>
    </citation>
    <scope>NUCLEOTIDE SEQUENCE [LARGE SCALE GENOMIC DNA]</scope>
    <source>
        <strain evidence="3 4">DSM 2286</strain>
    </source>
</reference>
<keyword evidence="1" id="KW-0732">Signal</keyword>
<accession>A0A4R1Q0A7</accession>
<protein>
    <submittedName>
        <fullName evidence="3">Uncharacterized protein DUF4157</fullName>
    </submittedName>
</protein>
<evidence type="ECO:0000259" key="2">
    <source>
        <dbReference type="Pfam" id="PF13699"/>
    </source>
</evidence>
<dbReference type="AlphaFoldDB" id="A0A4R1Q0A7"/>
<comment type="caution">
    <text evidence="3">The sequence shown here is derived from an EMBL/GenBank/DDBJ whole genome shotgun (WGS) entry which is preliminary data.</text>
</comment>
<sequence>MARHSAIIRGLRVAGILLALAMSMSMGAAAGGGEPGGEILDEAAPLEGIGLDELHRQIKALIPPSQTFGGVAEINEALAQTGAPVLQEMIVHSRDEALRNGVQPMPPDIRHQLTGFLPERVLNAARYRVQGGDDFTLQWNLIRYGEAQAIALDHVVIFKETSDALYNPTLWVHELTHVDQYQRWGIQEFAIRYLRNYEAVEREAYEAETRYVAWTRLHNRQKLAAAGDPTAERPVGDAAADRALEPLPAKVASSTCGTAAATCRVTGSGSVGTPCWCNLPTGAAAGALVPDPTNDNTAPPALPANACTSARGTCPLAVEIEEGSPCTCVMPEGSFPGSAERKSLGERCATYSGTCPLAAPLLSGEPCHCPGPMGAVEGHVQ</sequence>
<feature type="chain" id="PRO_5020319304" evidence="1">
    <location>
        <begin position="31"/>
        <end position="381"/>
    </location>
</feature>
<dbReference type="RefSeq" id="WP_131298896.1">
    <property type="nucleotide sequence ID" value="NZ_JBHLST010000047.1"/>
</dbReference>